<dbReference type="STRING" id="1077348.A0A2G8RLP6"/>
<feature type="region of interest" description="Disordered" evidence="1">
    <location>
        <begin position="1"/>
        <end position="44"/>
    </location>
</feature>
<feature type="domain" description="Fungal-type protein kinase" evidence="2">
    <location>
        <begin position="238"/>
        <end position="486"/>
    </location>
</feature>
<proteinExistence type="predicted"/>
<reference evidence="3 4" key="1">
    <citation type="journal article" date="2015" name="Sci. Rep.">
        <title>Chromosome-level genome map provides insights into diverse defense mechanisms in the medicinal fungus Ganoderma sinense.</title>
        <authorList>
            <person name="Zhu Y."/>
            <person name="Xu J."/>
            <person name="Sun C."/>
            <person name="Zhou S."/>
            <person name="Xu H."/>
            <person name="Nelson D.R."/>
            <person name="Qian J."/>
            <person name="Song J."/>
            <person name="Luo H."/>
            <person name="Xiang L."/>
            <person name="Li Y."/>
            <person name="Xu Z."/>
            <person name="Ji A."/>
            <person name="Wang L."/>
            <person name="Lu S."/>
            <person name="Hayward A."/>
            <person name="Sun W."/>
            <person name="Li X."/>
            <person name="Schwartz D.C."/>
            <person name="Wang Y."/>
            <person name="Chen S."/>
        </authorList>
    </citation>
    <scope>NUCLEOTIDE SEQUENCE [LARGE SCALE GENOMIC DNA]</scope>
    <source>
        <strain evidence="3 4">ZZ0214-1</strain>
    </source>
</reference>
<name>A0A2G8RLP6_9APHY</name>
<dbReference type="EMBL" id="AYKW01000069">
    <property type="protein sequence ID" value="PIL22444.1"/>
    <property type="molecule type" value="Genomic_DNA"/>
</dbReference>
<dbReference type="AlphaFoldDB" id="A0A2G8RLP6"/>
<dbReference type="OrthoDB" id="5592585at2759"/>
<dbReference type="InterPro" id="IPR040976">
    <property type="entry name" value="Pkinase_fungal"/>
</dbReference>
<evidence type="ECO:0000256" key="1">
    <source>
        <dbReference type="SAM" id="MobiDB-lite"/>
    </source>
</evidence>
<feature type="compositionally biased region" description="Polar residues" evidence="1">
    <location>
        <begin position="1"/>
        <end position="18"/>
    </location>
</feature>
<evidence type="ECO:0000313" key="3">
    <source>
        <dbReference type="EMBL" id="PIL22444.1"/>
    </source>
</evidence>
<organism evidence="3 4">
    <name type="scientific">Ganoderma sinense ZZ0214-1</name>
    <dbReference type="NCBI Taxonomy" id="1077348"/>
    <lineage>
        <taxon>Eukaryota</taxon>
        <taxon>Fungi</taxon>
        <taxon>Dikarya</taxon>
        <taxon>Basidiomycota</taxon>
        <taxon>Agaricomycotina</taxon>
        <taxon>Agaricomycetes</taxon>
        <taxon>Polyporales</taxon>
        <taxon>Polyporaceae</taxon>
        <taxon>Ganoderma</taxon>
    </lineage>
</organism>
<keyword evidence="4" id="KW-1185">Reference proteome</keyword>
<comment type="caution">
    <text evidence="3">The sequence shown here is derived from an EMBL/GenBank/DDBJ whole genome shotgun (WGS) entry which is preliminary data.</text>
</comment>
<accession>A0A2G8RLP6</accession>
<dbReference type="Proteomes" id="UP000230002">
    <property type="component" value="Unassembled WGS sequence"/>
</dbReference>
<evidence type="ECO:0000313" key="4">
    <source>
        <dbReference type="Proteomes" id="UP000230002"/>
    </source>
</evidence>
<sequence length="508" mass="57373">MPSGSTGEPVNIGTSHAASQLHDPLGHPPHPNASSHPRREASGDTELGVWASPLAIDEDSSETFGFDSKQAKMRYERALHYSPHQFVGLIPVEEFLETFMDCGRVLREWSDRIPPSADAFTKVPKMANKESQIYEPLIKALNSYIEPESSQARFRCPGFRFLDTSDRPDREHGDVGKLKPDICCYAEPHVELVQSALSEDDKIKNRGATVMGYAALFIEVKRVPGMDPFVDLPASRDRSRWRFVLNFQGVGSAVMQDAMRGCFGQNVTYAAEILARQHRQFLYSILVCGTVARFIRWDRAGALVSSAFDIHRSPEHLCRFLWCFALASDMGRGYDVNVEMAHPHEHELFEAVIRQHLASQLPTKSTPAQLEQALKVHFLQDHVTAIRFPLDNSKEVKRLLVSRPFVYPLAVFGRGTRAYWAVDASAPRDSAHRVVLLKDTWREDPPSNTQTEKEVMQNLRQVGGLDGVPSVLFDGDVIQRDEVVTRYPDQRFYMAVQDLRSENIRIID</sequence>
<dbReference type="Pfam" id="PF17667">
    <property type="entry name" value="Pkinase_fungal"/>
    <property type="match status" value="1"/>
</dbReference>
<gene>
    <name evidence="3" type="ORF">GSI_15132</name>
</gene>
<evidence type="ECO:0000259" key="2">
    <source>
        <dbReference type="Pfam" id="PF17667"/>
    </source>
</evidence>
<protein>
    <recommendedName>
        <fullName evidence="2">Fungal-type protein kinase domain-containing protein</fullName>
    </recommendedName>
</protein>